<accession>A0A2U1SMX0</accession>
<dbReference type="NCBIfam" id="NF047412">
    <property type="entry name" value="sig_GCG_CRPN_rpt"/>
    <property type="match status" value="2"/>
</dbReference>
<gene>
    <name evidence="2" type="ORF">C5689_15300</name>
</gene>
<evidence type="ECO:0000256" key="1">
    <source>
        <dbReference type="SAM" id="SignalP"/>
    </source>
</evidence>
<dbReference type="InterPro" id="IPR058110">
    <property type="entry name" value="GCG_CRPN_dom"/>
</dbReference>
<dbReference type="AlphaFoldDB" id="A0A2U1SMX0"/>
<evidence type="ECO:0000313" key="3">
    <source>
        <dbReference type="Proteomes" id="UP000245137"/>
    </source>
</evidence>
<comment type="caution">
    <text evidence="2">The sequence shown here is derived from an EMBL/GenBank/DDBJ whole genome shotgun (WGS) entry which is preliminary data.</text>
</comment>
<name>A0A2U1SMX0_METSR</name>
<feature type="signal peptide" evidence="1">
    <location>
        <begin position="1"/>
        <end position="23"/>
    </location>
</feature>
<evidence type="ECO:0000313" key="2">
    <source>
        <dbReference type="EMBL" id="PWB92961.1"/>
    </source>
</evidence>
<reference evidence="2 3" key="1">
    <citation type="journal article" date="2018" name="Appl. Microbiol. Biotechnol.">
        <title>Co-cultivation of the strictly anaerobic methanogen Methanosarcina barkeri with aerobic methanotrophs in an oxygen-limited membrane bioreactor.</title>
        <authorList>
            <person name="In 't Zandt M.H."/>
            <person name="van den Bosch T.J.M."/>
            <person name="Rijkers R."/>
            <person name="van Kessel M.A.H.J."/>
            <person name="Jetten M.S.M."/>
            <person name="Welte C.U."/>
        </authorList>
    </citation>
    <scope>NUCLEOTIDE SEQUENCE [LARGE SCALE GENOMIC DNA]</scope>
    <source>
        <strain evidence="2 3">DSM 17706</strain>
    </source>
</reference>
<sequence length="105" mass="11308">MKLKLAFLAALALAGVEASSAMAMPLAPLAEGVAAPLTQAIGYRCGPGWHVDPWGRCVPHRRPPPPAYGPRPGYRPPPVYGPRPGYRCGPGFHANQWGRCVPNRW</sequence>
<dbReference type="OrthoDB" id="8457022at2"/>
<organism evidence="2 3">
    <name type="scientific">Methylosinus sporium</name>
    <dbReference type="NCBI Taxonomy" id="428"/>
    <lineage>
        <taxon>Bacteria</taxon>
        <taxon>Pseudomonadati</taxon>
        <taxon>Pseudomonadota</taxon>
        <taxon>Alphaproteobacteria</taxon>
        <taxon>Hyphomicrobiales</taxon>
        <taxon>Methylocystaceae</taxon>
        <taxon>Methylosinus</taxon>
    </lineage>
</organism>
<dbReference type="RefSeq" id="WP_108918127.1">
    <property type="nucleotide sequence ID" value="NZ_BGJY01000007.1"/>
</dbReference>
<keyword evidence="3" id="KW-1185">Reference proteome</keyword>
<keyword evidence="1" id="KW-0732">Signal</keyword>
<dbReference type="Proteomes" id="UP000245137">
    <property type="component" value="Unassembled WGS sequence"/>
</dbReference>
<proteinExistence type="predicted"/>
<feature type="chain" id="PRO_5015762119" evidence="1">
    <location>
        <begin position="24"/>
        <end position="105"/>
    </location>
</feature>
<protein>
    <submittedName>
        <fullName evidence="2">Uncharacterized protein</fullName>
    </submittedName>
</protein>
<dbReference type="EMBL" id="PUIV01000031">
    <property type="protein sequence ID" value="PWB92961.1"/>
    <property type="molecule type" value="Genomic_DNA"/>
</dbReference>